<name>A0ACB9Q506_BAUVA</name>
<gene>
    <name evidence="1" type="ORF">L6164_004155</name>
</gene>
<keyword evidence="2" id="KW-1185">Reference proteome</keyword>
<evidence type="ECO:0000313" key="1">
    <source>
        <dbReference type="EMBL" id="KAI4355374.1"/>
    </source>
</evidence>
<comment type="caution">
    <text evidence="1">The sequence shown here is derived from an EMBL/GenBank/DDBJ whole genome shotgun (WGS) entry which is preliminary data.</text>
</comment>
<protein>
    <submittedName>
        <fullName evidence="1">Uncharacterized protein</fullName>
    </submittedName>
</protein>
<dbReference type="Proteomes" id="UP000828941">
    <property type="component" value="Chromosome 2"/>
</dbReference>
<dbReference type="EMBL" id="CM039427">
    <property type="protein sequence ID" value="KAI4355374.1"/>
    <property type="molecule type" value="Genomic_DNA"/>
</dbReference>
<proteinExistence type="predicted"/>
<reference evidence="1 2" key="1">
    <citation type="journal article" date="2022" name="DNA Res.">
        <title>Chromosomal-level genome assembly of the orchid tree Bauhinia variegata (Leguminosae; Cercidoideae) supports the allotetraploid origin hypothesis of Bauhinia.</title>
        <authorList>
            <person name="Zhong Y."/>
            <person name="Chen Y."/>
            <person name="Zheng D."/>
            <person name="Pang J."/>
            <person name="Liu Y."/>
            <person name="Luo S."/>
            <person name="Meng S."/>
            <person name="Qian L."/>
            <person name="Wei D."/>
            <person name="Dai S."/>
            <person name="Zhou R."/>
        </authorList>
    </citation>
    <scope>NUCLEOTIDE SEQUENCE [LARGE SCALE GENOMIC DNA]</scope>
    <source>
        <strain evidence="1">BV-YZ2020</strain>
    </source>
</reference>
<sequence length="179" mass="21129">MKLFNIKSMESYEYIRREERANIMRQLFESANKPFLLKDFVSTLNLSIISRMVWGKHYNENDKNDRTKHLLEEYIELNGCANFGDFIPFIGNLDFQGLIKRMKVWAKEWDEFLDNMIDEHIEKRKGVKDYVNKDMLDILVEESADTTLDPPLDRLSIKGYTQDLIIGIGLSNRIQRITS</sequence>
<organism evidence="1 2">
    <name type="scientific">Bauhinia variegata</name>
    <name type="common">Purple orchid tree</name>
    <name type="synonym">Phanera variegata</name>
    <dbReference type="NCBI Taxonomy" id="167791"/>
    <lineage>
        <taxon>Eukaryota</taxon>
        <taxon>Viridiplantae</taxon>
        <taxon>Streptophyta</taxon>
        <taxon>Embryophyta</taxon>
        <taxon>Tracheophyta</taxon>
        <taxon>Spermatophyta</taxon>
        <taxon>Magnoliopsida</taxon>
        <taxon>eudicotyledons</taxon>
        <taxon>Gunneridae</taxon>
        <taxon>Pentapetalae</taxon>
        <taxon>rosids</taxon>
        <taxon>fabids</taxon>
        <taxon>Fabales</taxon>
        <taxon>Fabaceae</taxon>
        <taxon>Cercidoideae</taxon>
        <taxon>Cercideae</taxon>
        <taxon>Bauhiniinae</taxon>
        <taxon>Bauhinia</taxon>
    </lineage>
</organism>
<accession>A0ACB9Q506</accession>
<evidence type="ECO:0000313" key="2">
    <source>
        <dbReference type="Proteomes" id="UP000828941"/>
    </source>
</evidence>